<feature type="compositionally biased region" description="Basic residues" evidence="8">
    <location>
        <begin position="341"/>
        <end position="350"/>
    </location>
</feature>
<sequence length="726" mass="80727">MAAAVSSLPQGDAVSLPSQDVLSALSTSPQAFLQPTSALHTAAILAAKRFLDPLAARVSESQEHRRQELRRKRKRSTYEDEEQQVLQLKQVYTDGFGIDQIWEQAKRILDAAQVEVSRGLQRVQESKGNSTKSAQKAVRFDENLDGMSEMDEDDGPSEEELDEDLNEVMDDTEDFQDELDDDADDGLEDPALSEDSIGEEDIEMSDEDDEEESEQVASDTYVKDPHGLNDGFFSIDDFNRQSQFLEQQDERGDPDDGAASDEEIDWSLNPLSGGDQTIRRAANGDGDDESEEDGPTFGDVDLDAESDEADEIDEEDIEGDMGMENANDITYADFFDPPQRKPSKTKRMRALPKTQPPKPTGEELDADIQRAVSDVRRDLFDDEPSEVSDSDEEVARASANLSTHEKQRAKLMAEIRRLETAAVAKRDWTLSGEARAVDRPVNSLIEEDLEFERTGKPVPVITNEVSEEIEQLIKRRILAREFDEVIRRRPELSGRQDVRRGRVEVDDSKPQQGLAEVYETEHLRATDPNYADKLDEKTKREHAEISSLWKNICGKLDLLSNWNYKPKIPEAHVTVVADAPTISMEDARPSAAAGIAGSAQNILAPQEVYAPGRDVESSKGEIFLKGGAAISKEEMSREEKLRRRRREKERSKKRGENVRAKDAASVAANPGGKPLKKSKGEENRGILEDLRKGGVKVIGKRGEVTNVDGKTDKANGLVSSASAFKL</sequence>
<name>A0A0G2F1I0_PHACM</name>
<gene>
    <name evidence="9" type="ORF">UCRPC4_g00470</name>
</gene>
<dbReference type="Proteomes" id="UP000053317">
    <property type="component" value="Unassembled WGS sequence"/>
</dbReference>
<dbReference type="EMBL" id="LCWF01000010">
    <property type="protein sequence ID" value="KKY28662.1"/>
    <property type="molecule type" value="Genomic_DNA"/>
</dbReference>
<reference evidence="9 10" key="2">
    <citation type="submission" date="2015-05" db="EMBL/GenBank/DDBJ databases">
        <authorList>
            <person name="Morales-Cruz A."/>
            <person name="Amrine K.C."/>
            <person name="Cantu D."/>
        </authorList>
    </citation>
    <scope>NUCLEOTIDE SEQUENCE [LARGE SCALE GENOMIC DNA]</scope>
    <source>
        <strain evidence="9">UCRPC4</strain>
    </source>
</reference>
<evidence type="ECO:0000256" key="2">
    <source>
        <dbReference type="ARBA" id="ARBA00022517"/>
    </source>
</evidence>
<feature type="compositionally biased region" description="Basic and acidic residues" evidence="8">
    <location>
        <begin position="678"/>
        <end position="687"/>
    </location>
</feature>
<accession>A0A0G2F1I0</accession>
<reference evidence="9 10" key="1">
    <citation type="submission" date="2015-05" db="EMBL/GenBank/DDBJ databases">
        <title>Distinctive expansion of gene families associated with plant cell wall degradation and secondary metabolism in the genomes of grapevine trunk pathogens.</title>
        <authorList>
            <person name="Lawrence D.P."/>
            <person name="Travadon R."/>
            <person name="Rolshausen P.E."/>
            <person name="Baumgartner K."/>
        </authorList>
    </citation>
    <scope>NUCLEOTIDE SEQUENCE [LARGE SCALE GENOMIC DNA]</scope>
    <source>
        <strain evidence="9">UCRPC4</strain>
    </source>
</reference>
<dbReference type="AlphaFoldDB" id="A0A0G2F1I0"/>
<dbReference type="GO" id="GO:0005732">
    <property type="term" value="C:sno(s)RNA-containing ribonucleoprotein complex"/>
    <property type="evidence" value="ECO:0007669"/>
    <property type="project" value="UniProtKB-UniRule"/>
</dbReference>
<dbReference type="GO" id="GO:0032040">
    <property type="term" value="C:small-subunit processome"/>
    <property type="evidence" value="ECO:0007669"/>
    <property type="project" value="TreeGrafter"/>
</dbReference>
<keyword evidence="3 7" id="KW-0698">rRNA processing</keyword>
<evidence type="ECO:0000256" key="7">
    <source>
        <dbReference type="PIRNR" id="PIRNR017300"/>
    </source>
</evidence>
<dbReference type="OrthoDB" id="445326at2759"/>
<feature type="region of interest" description="Disordered" evidence="8">
    <location>
        <begin position="119"/>
        <end position="365"/>
    </location>
</feature>
<organism evidence="9 10">
    <name type="scientific">Phaeomoniella chlamydospora</name>
    <name type="common">Phaeoacremonium chlamydosporum</name>
    <dbReference type="NCBI Taxonomy" id="158046"/>
    <lineage>
        <taxon>Eukaryota</taxon>
        <taxon>Fungi</taxon>
        <taxon>Dikarya</taxon>
        <taxon>Ascomycota</taxon>
        <taxon>Pezizomycotina</taxon>
        <taxon>Eurotiomycetes</taxon>
        <taxon>Chaetothyriomycetidae</taxon>
        <taxon>Phaeomoniellales</taxon>
        <taxon>Phaeomoniellaceae</taxon>
        <taxon>Phaeomoniella</taxon>
    </lineage>
</organism>
<evidence type="ECO:0000256" key="5">
    <source>
        <dbReference type="ARBA" id="ARBA00023274"/>
    </source>
</evidence>
<evidence type="ECO:0000313" key="9">
    <source>
        <dbReference type="EMBL" id="KKY28662.1"/>
    </source>
</evidence>
<comment type="caution">
    <text evidence="9">The sequence shown here is derived from an EMBL/GenBank/DDBJ whole genome shotgun (WGS) entry which is preliminary data.</text>
</comment>
<comment type="subcellular location">
    <subcellularLocation>
        <location evidence="1 7">Nucleus</location>
        <location evidence="1 7">Nucleolus</location>
    </subcellularLocation>
</comment>
<feature type="compositionally biased region" description="Acidic residues" evidence="8">
    <location>
        <begin position="148"/>
        <end position="214"/>
    </location>
</feature>
<comment type="function">
    <text evidence="7">Involved in nucleolar processing of pre-18S ribosomal RNA.</text>
</comment>
<evidence type="ECO:0000256" key="1">
    <source>
        <dbReference type="ARBA" id="ARBA00004604"/>
    </source>
</evidence>
<keyword evidence="10" id="KW-1185">Reference proteome</keyword>
<evidence type="ECO:0000313" key="10">
    <source>
        <dbReference type="Proteomes" id="UP000053317"/>
    </source>
</evidence>
<feature type="compositionally biased region" description="Acidic residues" evidence="8">
    <location>
        <begin position="252"/>
        <end position="265"/>
    </location>
</feature>
<keyword evidence="5 7" id="KW-0687">Ribonucleoprotein</keyword>
<comment type="similarity">
    <text evidence="6 7">Belongs to the MPP10 family.</text>
</comment>
<dbReference type="PIRSF" id="PIRSF017300">
    <property type="entry name" value="snoRNP_Mpp10"/>
    <property type="match status" value="1"/>
</dbReference>
<dbReference type="PANTHER" id="PTHR17039">
    <property type="entry name" value="U3 SMALL NUCLEOLAR RIBONUCLEOPROTEIN PROTEIN MPP10"/>
    <property type="match status" value="1"/>
</dbReference>
<protein>
    <recommendedName>
        <fullName evidence="7">U3 small nucleolar ribonucleoprotein protein MPP10</fullName>
    </recommendedName>
</protein>
<evidence type="ECO:0000256" key="4">
    <source>
        <dbReference type="ARBA" id="ARBA00023242"/>
    </source>
</evidence>
<feature type="region of interest" description="Disordered" evidence="8">
    <location>
        <begin position="382"/>
        <end position="406"/>
    </location>
</feature>
<dbReference type="GO" id="GO:0034457">
    <property type="term" value="C:Mpp10 complex"/>
    <property type="evidence" value="ECO:0007669"/>
    <property type="project" value="UniProtKB-UniRule"/>
</dbReference>
<evidence type="ECO:0000256" key="3">
    <source>
        <dbReference type="ARBA" id="ARBA00022552"/>
    </source>
</evidence>
<feature type="compositionally biased region" description="Basic and acidic residues" evidence="8">
    <location>
        <begin position="648"/>
        <end position="662"/>
    </location>
</feature>
<feature type="region of interest" description="Disordered" evidence="8">
    <location>
        <begin position="633"/>
        <end position="687"/>
    </location>
</feature>
<proteinExistence type="inferred from homology"/>
<dbReference type="InterPro" id="IPR012173">
    <property type="entry name" value="Mpp10"/>
</dbReference>
<dbReference type="PANTHER" id="PTHR17039:SF0">
    <property type="entry name" value="U3 SMALL NUCLEOLAR RIBONUCLEOPROTEIN PROTEIN MPP10"/>
    <property type="match status" value="1"/>
</dbReference>
<evidence type="ECO:0000256" key="8">
    <source>
        <dbReference type="SAM" id="MobiDB-lite"/>
    </source>
</evidence>
<feature type="compositionally biased region" description="Acidic residues" evidence="8">
    <location>
        <begin position="382"/>
        <end position="392"/>
    </location>
</feature>
<feature type="compositionally biased region" description="Acidic residues" evidence="8">
    <location>
        <begin position="285"/>
        <end position="321"/>
    </location>
</feature>
<keyword evidence="4 7" id="KW-0539">Nucleus</keyword>
<dbReference type="Pfam" id="PF04006">
    <property type="entry name" value="Mpp10"/>
    <property type="match status" value="1"/>
</dbReference>
<feature type="region of interest" description="Disordered" evidence="8">
    <location>
        <begin position="58"/>
        <end position="78"/>
    </location>
</feature>
<keyword evidence="2 7" id="KW-0690">Ribosome biogenesis</keyword>
<evidence type="ECO:0000256" key="6">
    <source>
        <dbReference type="ARBA" id="ARBA00029455"/>
    </source>
</evidence>
<dbReference type="GO" id="GO:0006364">
    <property type="term" value="P:rRNA processing"/>
    <property type="evidence" value="ECO:0007669"/>
    <property type="project" value="UniProtKB-KW"/>
</dbReference>